<evidence type="ECO:0000313" key="2">
    <source>
        <dbReference type="Proteomes" id="UP000076532"/>
    </source>
</evidence>
<reference evidence="1 2" key="1">
    <citation type="journal article" date="2016" name="Mol. Biol. Evol.">
        <title>Comparative Genomics of Early-Diverging Mushroom-Forming Fungi Provides Insights into the Origins of Lignocellulose Decay Capabilities.</title>
        <authorList>
            <person name="Nagy L.G."/>
            <person name="Riley R."/>
            <person name="Tritt A."/>
            <person name="Adam C."/>
            <person name="Daum C."/>
            <person name="Floudas D."/>
            <person name="Sun H."/>
            <person name="Yadav J.S."/>
            <person name="Pangilinan J."/>
            <person name="Larsson K.H."/>
            <person name="Matsuura K."/>
            <person name="Barry K."/>
            <person name="Labutti K."/>
            <person name="Kuo R."/>
            <person name="Ohm R.A."/>
            <person name="Bhattacharya S.S."/>
            <person name="Shirouzu T."/>
            <person name="Yoshinaga Y."/>
            <person name="Martin F.M."/>
            <person name="Grigoriev I.V."/>
            <person name="Hibbett D.S."/>
        </authorList>
    </citation>
    <scope>NUCLEOTIDE SEQUENCE [LARGE SCALE GENOMIC DNA]</scope>
    <source>
        <strain evidence="1 2">CBS 109695</strain>
    </source>
</reference>
<name>A0A165ZQV2_9AGAM</name>
<proteinExistence type="predicted"/>
<dbReference type="AlphaFoldDB" id="A0A165ZQV2"/>
<sequence length="72" mass="8160">MCSGEASRSTSHLMLIVPARLTAKVLKTMHVLCPPYHLDRAYFNFSLTPTRRQWLMPARDDSSILGKRIASN</sequence>
<accession>A0A165ZQV2</accession>
<evidence type="ECO:0000313" key="1">
    <source>
        <dbReference type="EMBL" id="KZP10833.1"/>
    </source>
</evidence>
<gene>
    <name evidence="1" type="ORF">FIBSPDRAFT_872154</name>
</gene>
<protein>
    <submittedName>
        <fullName evidence="1">Uncharacterized protein</fullName>
    </submittedName>
</protein>
<dbReference type="Proteomes" id="UP000076532">
    <property type="component" value="Unassembled WGS sequence"/>
</dbReference>
<dbReference type="EMBL" id="KV417672">
    <property type="protein sequence ID" value="KZP10833.1"/>
    <property type="molecule type" value="Genomic_DNA"/>
</dbReference>
<keyword evidence="2" id="KW-1185">Reference proteome</keyword>
<organism evidence="1 2">
    <name type="scientific">Athelia psychrophila</name>
    <dbReference type="NCBI Taxonomy" id="1759441"/>
    <lineage>
        <taxon>Eukaryota</taxon>
        <taxon>Fungi</taxon>
        <taxon>Dikarya</taxon>
        <taxon>Basidiomycota</taxon>
        <taxon>Agaricomycotina</taxon>
        <taxon>Agaricomycetes</taxon>
        <taxon>Agaricomycetidae</taxon>
        <taxon>Atheliales</taxon>
        <taxon>Atheliaceae</taxon>
        <taxon>Athelia</taxon>
    </lineage>
</organism>